<dbReference type="Pfam" id="PF25164">
    <property type="entry name" value="CoiA_N"/>
    <property type="match status" value="1"/>
</dbReference>
<evidence type="ECO:0000313" key="2">
    <source>
        <dbReference type="EMBL" id="TQL69584.1"/>
    </source>
</evidence>
<sequence>MTRTGRLVAVDEADELQMATDERSTDWAMCPACGNALVLRRPRTRTAHYAHKAGQSCRLDGVQLRRTGSGWAVGGGEDDPDGLENLFDLIDDEA</sequence>
<evidence type="ECO:0000259" key="1">
    <source>
        <dbReference type="Pfam" id="PF25164"/>
    </source>
</evidence>
<protein>
    <submittedName>
        <fullName evidence="2">Competence protein CoiA-like protein</fullName>
    </submittedName>
</protein>
<proteinExistence type="predicted"/>
<dbReference type="EMBL" id="VFOV01000001">
    <property type="protein sequence ID" value="TQL69584.1"/>
    <property type="molecule type" value="Genomic_DNA"/>
</dbReference>
<dbReference type="AlphaFoldDB" id="A0A543AAF3"/>
<evidence type="ECO:0000313" key="3">
    <source>
        <dbReference type="Proteomes" id="UP000320209"/>
    </source>
</evidence>
<keyword evidence="3" id="KW-1185">Reference proteome</keyword>
<dbReference type="InterPro" id="IPR057253">
    <property type="entry name" value="CoiA-like_N"/>
</dbReference>
<accession>A0A543AAF3</accession>
<organism evidence="2 3">
    <name type="scientific">Nocardioides albertanoniae</name>
    <dbReference type="NCBI Taxonomy" id="1175486"/>
    <lineage>
        <taxon>Bacteria</taxon>
        <taxon>Bacillati</taxon>
        <taxon>Actinomycetota</taxon>
        <taxon>Actinomycetes</taxon>
        <taxon>Propionibacteriales</taxon>
        <taxon>Nocardioidaceae</taxon>
        <taxon>Nocardioides</taxon>
    </lineage>
</organism>
<reference evidence="2 3" key="1">
    <citation type="submission" date="2019-06" db="EMBL/GenBank/DDBJ databases">
        <title>Sequencing the genomes of 1000 actinobacteria strains.</title>
        <authorList>
            <person name="Klenk H.-P."/>
        </authorList>
    </citation>
    <scope>NUCLEOTIDE SEQUENCE [LARGE SCALE GENOMIC DNA]</scope>
    <source>
        <strain evidence="2 3">DSM 25218</strain>
    </source>
</reference>
<feature type="domain" description="Competence protein CoiA-like N-terminal" evidence="1">
    <location>
        <begin position="29"/>
        <end position="59"/>
    </location>
</feature>
<gene>
    <name evidence="2" type="ORF">FB381_3494</name>
</gene>
<dbReference type="Proteomes" id="UP000320209">
    <property type="component" value="Unassembled WGS sequence"/>
</dbReference>
<comment type="caution">
    <text evidence="2">The sequence shown here is derived from an EMBL/GenBank/DDBJ whole genome shotgun (WGS) entry which is preliminary data.</text>
</comment>
<name>A0A543AAF3_9ACTN</name>